<comment type="caution">
    <text evidence="1">The sequence shown here is derived from an EMBL/GenBank/DDBJ whole genome shotgun (WGS) entry which is preliminary data.</text>
</comment>
<evidence type="ECO:0008006" key="3">
    <source>
        <dbReference type="Google" id="ProtNLM"/>
    </source>
</evidence>
<evidence type="ECO:0000313" key="1">
    <source>
        <dbReference type="EMBL" id="MEU3711872.1"/>
    </source>
</evidence>
<organism evidence="1 2">
    <name type="scientific">Streptomyces catenulae</name>
    <dbReference type="NCBI Taxonomy" id="66875"/>
    <lineage>
        <taxon>Bacteria</taxon>
        <taxon>Bacillati</taxon>
        <taxon>Actinomycetota</taxon>
        <taxon>Actinomycetes</taxon>
        <taxon>Kitasatosporales</taxon>
        <taxon>Streptomycetaceae</taxon>
        <taxon>Streptomyces</taxon>
    </lineage>
</organism>
<gene>
    <name evidence="1" type="ORF">AB0E61_17450</name>
</gene>
<name>A0ABV2Z1J3_9ACTN</name>
<dbReference type="Gene3D" id="3.40.50.1820">
    <property type="entry name" value="alpha/beta hydrolase"/>
    <property type="match status" value="1"/>
</dbReference>
<dbReference type="Proteomes" id="UP001550853">
    <property type="component" value="Unassembled WGS sequence"/>
</dbReference>
<reference evidence="1 2" key="1">
    <citation type="submission" date="2024-06" db="EMBL/GenBank/DDBJ databases">
        <title>The Natural Products Discovery Center: Release of the First 8490 Sequenced Strains for Exploring Actinobacteria Biosynthetic Diversity.</title>
        <authorList>
            <person name="Kalkreuter E."/>
            <person name="Kautsar S.A."/>
            <person name="Yang D."/>
            <person name="Bader C.D."/>
            <person name="Teijaro C.N."/>
            <person name="Fluegel L."/>
            <person name="Davis C.M."/>
            <person name="Simpson J.R."/>
            <person name="Lauterbach L."/>
            <person name="Steele A.D."/>
            <person name="Gui C."/>
            <person name="Meng S."/>
            <person name="Li G."/>
            <person name="Viehrig K."/>
            <person name="Ye F."/>
            <person name="Su P."/>
            <person name="Kiefer A.F."/>
            <person name="Nichols A."/>
            <person name="Cepeda A.J."/>
            <person name="Yan W."/>
            <person name="Fan B."/>
            <person name="Jiang Y."/>
            <person name="Adhikari A."/>
            <person name="Zheng C.-J."/>
            <person name="Schuster L."/>
            <person name="Cowan T.M."/>
            <person name="Smanski M.J."/>
            <person name="Chevrette M.G."/>
            <person name="De Carvalho L.P.S."/>
            <person name="Shen B."/>
        </authorList>
    </citation>
    <scope>NUCLEOTIDE SEQUENCE [LARGE SCALE GENOMIC DNA]</scope>
    <source>
        <strain evidence="1 2">NPDC033039</strain>
    </source>
</reference>
<keyword evidence="2" id="KW-1185">Reference proteome</keyword>
<evidence type="ECO:0000313" key="2">
    <source>
        <dbReference type="Proteomes" id="UP001550853"/>
    </source>
</evidence>
<sequence>MTRIVLVHGIAQQFKGPETLLADWYPALSDGVSLASDTRIARHQVSMAFYGDLFRPAGHRGIGMPDLDASDVQDDIERELLLQWWKFTAAREPSVPSPEAPARLRTPNTVQRALNALSHSVFFAGLSERMLIFSARQVRSYFTDPGMRTAVQRRLVARVTPETRVIVAHSLGTVVAYEALCAHPQWRDVALVTLGSPLAVRNLVFDRLIPRPARGNARWPAPVTRWTNVSDEGDAVCSVKSLSPRFGDRISDFFVHNGAAAHDVRPYLSARETGQAIADALTPDHQEPSTGQGDR</sequence>
<dbReference type="SUPFAM" id="SSF53474">
    <property type="entry name" value="alpha/beta-Hydrolases"/>
    <property type="match status" value="1"/>
</dbReference>
<dbReference type="EMBL" id="JBEZVI010000013">
    <property type="protein sequence ID" value="MEU3711872.1"/>
    <property type="molecule type" value="Genomic_DNA"/>
</dbReference>
<dbReference type="RefSeq" id="WP_051739771.1">
    <property type="nucleotide sequence ID" value="NZ_JBEZVI010000013.1"/>
</dbReference>
<protein>
    <recommendedName>
        <fullName evidence="3">Alpha/beta hydrolase</fullName>
    </recommendedName>
</protein>
<accession>A0ABV2Z1J3</accession>
<proteinExistence type="predicted"/>
<dbReference type="InterPro" id="IPR029058">
    <property type="entry name" value="AB_hydrolase_fold"/>
</dbReference>